<dbReference type="InterPro" id="IPR039425">
    <property type="entry name" value="RNA_pol_sigma-70-like"/>
</dbReference>
<dbReference type="InterPro" id="IPR013325">
    <property type="entry name" value="RNA_pol_sigma_r2"/>
</dbReference>
<dbReference type="Proteomes" id="UP000315017">
    <property type="component" value="Chromosome"/>
</dbReference>
<dbReference type="SUPFAM" id="SSF88946">
    <property type="entry name" value="Sigma2 domain of RNA polymerase sigma factors"/>
    <property type="match status" value="1"/>
</dbReference>
<evidence type="ECO:0000256" key="4">
    <source>
        <dbReference type="ARBA" id="ARBA00023125"/>
    </source>
</evidence>
<dbReference type="Pfam" id="PF04542">
    <property type="entry name" value="Sigma70_r2"/>
    <property type="match status" value="1"/>
</dbReference>
<keyword evidence="6" id="KW-1133">Transmembrane helix</keyword>
<keyword evidence="6" id="KW-0812">Transmembrane</keyword>
<evidence type="ECO:0000256" key="2">
    <source>
        <dbReference type="ARBA" id="ARBA00023015"/>
    </source>
</evidence>
<evidence type="ECO:0000313" key="9">
    <source>
        <dbReference type="EMBL" id="QDU31358.1"/>
    </source>
</evidence>
<evidence type="ECO:0000259" key="7">
    <source>
        <dbReference type="Pfam" id="PF04542"/>
    </source>
</evidence>
<keyword evidence="3" id="KW-0731">Sigma factor</keyword>
<dbReference type="SUPFAM" id="SSF88659">
    <property type="entry name" value="Sigma3 and sigma4 domains of RNA polymerase sigma factors"/>
    <property type="match status" value="1"/>
</dbReference>
<dbReference type="OrthoDB" id="291047at2"/>
<dbReference type="Gene3D" id="1.10.10.10">
    <property type="entry name" value="Winged helix-like DNA-binding domain superfamily/Winged helix DNA-binding domain"/>
    <property type="match status" value="1"/>
</dbReference>
<name>A0A517YMA2_9BACT</name>
<dbReference type="InterPro" id="IPR014284">
    <property type="entry name" value="RNA_pol_sigma-70_dom"/>
</dbReference>
<dbReference type="EMBL" id="CP036274">
    <property type="protein sequence ID" value="QDU31358.1"/>
    <property type="molecule type" value="Genomic_DNA"/>
</dbReference>
<keyword evidence="6" id="KW-0472">Membrane</keyword>
<dbReference type="Gene3D" id="1.10.1740.10">
    <property type="match status" value="1"/>
</dbReference>
<protein>
    <submittedName>
        <fullName evidence="9">ECF RNA polymerase sigma factor SigE</fullName>
    </submittedName>
</protein>
<dbReference type="RefSeq" id="WP_145098357.1">
    <property type="nucleotide sequence ID" value="NZ_CP036274.1"/>
</dbReference>
<evidence type="ECO:0000256" key="5">
    <source>
        <dbReference type="ARBA" id="ARBA00023163"/>
    </source>
</evidence>
<keyword evidence="5" id="KW-0804">Transcription</keyword>
<feature type="domain" description="RNA polymerase sigma factor 70 region 4 type 2" evidence="8">
    <location>
        <begin position="121"/>
        <end position="171"/>
    </location>
</feature>
<feature type="domain" description="RNA polymerase sigma-70 region 2" evidence="7">
    <location>
        <begin position="22"/>
        <end position="90"/>
    </location>
</feature>
<evidence type="ECO:0000256" key="1">
    <source>
        <dbReference type="ARBA" id="ARBA00010641"/>
    </source>
</evidence>
<evidence type="ECO:0000256" key="3">
    <source>
        <dbReference type="ARBA" id="ARBA00023082"/>
    </source>
</evidence>
<dbReference type="GO" id="GO:0003677">
    <property type="term" value="F:DNA binding"/>
    <property type="evidence" value="ECO:0007669"/>
    <property type="project" value="UniProtKB-KW"/>
</dbReference>
<evidence type="ECO:0000256" key="6">
    <source>
        <dbReference type="SAM" id="Phobius"/>
    </source>
</evidence>
<dbReference type="CDD" id="cd06171">
    <property type="entry name" value="Sigma70_r4"/>
    <property type="match status" value="1"/>
</dbReference>
<dbReference type="InterPro" id="IPR013324">
    <property type="entry name" value="RNA_pol_sigma_r3/r4-like"/>
</dbReference>
<dbReference type="InterPro" id="IPR013249">
    <property type="entry name" value="RNA_pol_sigma70_r4_t2"/>
</dbReference>
<keyword evidence="10" id="KW-1185">Reference proteome</keyword>
<evidence type="ECO:0000313" key="10">
    <source>
        <dbReference type="Proteomes" id="UP000315017"/>
    </source>
</evidence>
<organism evidence="9 10">
    <name type="scientific">Anatilimnocola aggregata</name>
    <dbReference type="NCBI Taxonomy" id="2528021"/>
    <lineage>
        <taxon>Bacteria</taxon>
        <taxon>Pseudomonadati</taxon>
        <taxon>Planctomycetota</taxon>
        <taxon>Planctomycetia</taxon>
        <taxon>Pirellulales</taxon>
        <taxon>Pirellulaceae</taxon>
        <taxon>Anatilimnocola</taxon>
    </lineage>
</organism>
<dbReference type="AlphaFoldDB" id="A0A517YMA2"/>
<evidence type="ECO:0000259" key="8">
    <source>
        <dbReference type="Pfam" id="PF08281"/>
    </source>
</evidence>
<dbReference type="GO" id="GO:0006352">
    <property type="term" value="P:DNA-templated transcription initiation"/>
    <property type="evidence" value="ECO:0007669"/>
    <property type="project" value="InterPro"/>
</dbReference>
<accession>A0A517YMA2</accession>
<keyword evidence="4" id="KW-0238">DNA-binding</keyword>
<sequence>MDEMKLLHDYATTGSQAAFSELVSRHIDWVYGVSLRRAGDAATAEDVTQAVFIVLAKKAKSLPQNTVLIGWLMNVIHYAAADARKAQSRRRQHELKAAEMRLRTTNSPTDQGEVQELLPLVDEAMTRLPTAYRDAVGLRFYGKKSFGELALALGLSEEAAKKRVSRGLEKLRGMLRGRVGAITVTTVTTALTAASAEAAPSGLQAQVLLATTAAQAGGALLVAQGAMNMMAWANVKFAAVAAAIVLGSVGTPMAVVYALRDAKSTMTASERIASLGTASTPITHSDSSDESFILDGGAGLARTLDRELLRFTHEGGAFAWFHLSVPILSVPGHGHVPAEVVIERHGESAAMLVRSTHGGWPYAYVIDNLLVQLDPETPGGLVVAEGVAPEAVIRAPESARRPMTELSVAVSTQKRIDVNIGSLIEELQRDATGRSYDENFNLVRLSSPDAGGRISLAPNAPPGSPPVSSYSVTESVRLAFEIREISVNPQAASLPKLTLPMLESLGLSIRRITREAAVGSLLPTTGFFDNREHRAAAVKLDSLLERRARKPDLAPPH</sequence>
<dbReference type="PANTHER" id="PTHR43133">
    <property type="entry name" value="RNA POLYMERASE ECF-TYPE SIGMA FACTO"/>
    <property type="match status" value="1"/>
</dbReference>
<dbReference type="GO" id="GO:0016987">
    <property type="term" value="F:sigma factor activity"/>
    <property type="evidence" value="ECO:0007669"/>
    <property type="project" value="UniProtKB-KW"/>
</dbReference>
<gene>
    <name evidence="9" type="primary">sigE_8</name>
    <name evidence="9" type="ORF">ETAA8_65140</name>
</gene>
<dbReference type="PANTHER" id="PTHR43133:SF8">
    <property type="entry name" value="RNA POLYMERASE SIGMA FACTOR HI_1459-RELATED"/>
    <property type="match status" value="1"/>
</dbReference>
<keyword evidence="2" id="KW-0805">Transcription regulation</keyword>
<dbReference type="InterPro" id="IPR007627">
    <property type="entry name" value="RNA_pol_sigma70_r2"/>
</dbReference>
<dbReference type="KEGG" id="aagg:ETAA8_65140"/>
<dbReference type="InterPro" id="IPR036388">
    <property type="entry name" value="WH-like_DNA-bd_sf"/>
</dbReference>
<comment type="similarity">
    <text evidence="1">Belongs to the sigma-70 factor family. ECF subfamily.</text>
</comment>
<dbReference type="Pfam" id="PF08281">
    <property type="entry name" value="Sigma70_r4_2"/>
    <property type="match status" value="1"/>
</dbReference>
<proteinExistence type="inferred from homology"/>
<reference evidence="9 10" key="1">
    <citation type="submission" date="2019-02" db="EMBL/GenBank/DDBJ databases">
        <title>Deep-cultivation of Planctomycetes and their phenomic and genomic characterization uncovers novel biology.</title>
        <authorList>
            <person name="Wiegand S."/>
            <person name="Jogler M."/>
            <person name="Boedeker C."/>
            <person name="Pinto D."/>
            <person name="Vollmers J."/>
            <person name="Rivas-Marin E."/>
            <person name="Kohn T."/>
            <person name="Peeters S.H."/>
            <person name="Heuer A."/>
            <person name="Rast P."/>
            <person name="Oberbeckmann S."/>
            <person name="Bunk B."/>
            <person name="Jeske O."/>
            <person name="Meyerdierks A."/>
            <person name="Storesund J.E."/>
            <person name="Kallscheuer N."/>
            <person name="Luecker S."/>
            <person name="Lage O.M."/>
            <person name="Pohl T."/>
            <person name="Merkel B.J."/>
            <person name="Hornburger P."/>
            <person name="Mueller R.-W."/>
            <person name="Bruemmer F."/>
            <person name="Labrenz M."/>
            <person name="Spormann A.M."/>
            <person name="Op den Camp H."/>
            <person name="Overmann J."/>
            <person name="Amann R."/>
            <person name="Jetten M.S.M."/>
            <person name="Mascher T."/>
            <person name="Medema M.H."/>
            <person name="Devos D.P."/>
            <person name="Kaster A.-K."/>
            <person name="Ovreas L."/>
            <person name="Rohde M."/>
            <person name="Galperin M.Y."/>
            <person name="Jogler C."/>
        </authorList>
    </citation>
    <scope>NUCLEOTIDE SEQUENCE [LARGE SCALE GENOMIC DNA]</scope>
    <source>
        <strain evidence="9 10">ETA_A8</strain>
    </source>
</reference>
<dbReference type="NCBIfam" id="TIGR02937">
    <property type="entry name" value="sigma70-ECF"/>
    <property type="match status" value="1"/>
</dbReference>
<feature type="transmembrane region" description="Helical" evidence="6">
    <location>
        <begin position="235"/>
        <end position="259"/>
    </location>
</feature>